<sequence>MWQEIANGFLHNANFPNCVGAIDGKHIRIINPEGGGSMYYNYKNFYSIVLLAMCDSDYCFTYVNIGAHGKNSDSSIFKNSALFRNLENNTSNLPVPKPLPAPTVSVTLKPALSLTLSVSAHSSAHSSSALRLSVARFSIVLNTLLDRRRPKCGEY</sequence>
<protein>
    <submittedName>
        <fullName evidence="9">Jg21303 protein</fullName>
    </submittedName>
</protein>
<evidence type="ECO:0000313" key="9">
    <source>
        <dbReference type="EMBL" id="CAH2226621.1"/>
    </source>
</evidence>
<dbReference type="InterPro" id="IPR027806">
    <property type="entry name" value="HARBI1_dom"/>
</dbReference>
<keyword evidence="7" id="KW-0539">Nucleus</keyword>
<dbReference type="GO" id="GO:0005634">
    <property type="term" value="C:nucleus"/>
    <property type="evidence" value="ECO:0007669"/>
    <property type="project" value="UniProtKB-SubCell"/>
</dbReference>
<evidence type="ECO:0000256" key="4">
    <source>
        <dbReference type="ARBA" id="ARBA00022722"/>
    </source>
</evidence>
<dbReference type="PANTHER" id="PTHR22930">
    <property type="match status" value="1"/>
</dbReference>
<keyword evidence="4" id="KW-0540">Nuclease</keyword>
<dbReference type="Pfam" id="PF13359">
    <property type="entry name" value="DDE_Tnp_4"/>
    <property type="match status" value="1"/>
</dbReference>
<keyword evidence="5" id="KW-0479">Metal-binding</keyword>
<name>A0A8S4R1F3_9NEOP</name>
<dbReference type="GO" id="GO:0046872">
    <property type="term" value="F:metal ion binding"/>
    <property type="evidence" value="ECO:0007669"/>
    <property type="project" value="UniProtKB-KW"/>
</dbReference>
<evidence type="ECO:0000313" key="10">
    <source>
        <dbReference type="Proteomes" id="UP000838756"/>
    </source>
</evidence>
<dbReference type="AlphaFoldDB" id="A0A8S4R1F3"/>
<keyword evidence="6" id="KW-0378">Hydrolase</keyword>
<evidence type="ECO:0000256" key="2">
    <source>
        <dbReference type="ARBA" id="ARBA00004123"/>
    </source>
</evidence>
<dbReference type="PANTHER" id="PTHR22930:SF269">
    <property type="entry name" value="NUCLEASE HARBI1-LIKE PROTEIN"/>
    <property type="match status" value="1"/>
</dbReference>
<comment type="cofactor">
    <cofactor evidence="1">
        <name>a divalent metal cation</name>
        <dbReference type="ChEBI" id="CHEBI:60240"/>
    </cofactor>
</comment>
<dbReference type="OrthoDB" id="2668416at2759"/>
<evidence type="ECO:0000256" key="3">
    <source>
        <dbReference type="ARBA" id="ARBA00006958"/>
    </source>
</evidence>
<proteinExistence type="inferred from homology"/>
<evidence type="ECO:0000256" key="6">
    <source>
        <dbReference type="ARBA" id="ARBA00022801"/>
    </source>
</evidence>
<feature type="domain" description="DDE Tnp4" evidence="8">
    <location>
        <begin position="22"/>
        <end position="87"/>
    </location>
</feature>
<dbReference type="EMBL" id="CAKXAJ010021694">
    <property type="protein sequence ID" value="CAH2226621.1"/>
    <property type="molecule type" value="Genomic_DNA"/>
</dbReference>
<comment type="caution">
    <text evidence="9">The sequence shown here is derived from an EMBL/GenBank/DDBJ whole genome shotgun (WGS) entry which is preliminary data.</text>
</comment>
<dbReference type="GO" id="GO:0016787">
    <property type="term" value="F:hydrolase activity"/>
    <property type="evidence" value="ECO:0007669"/>
    <property type="project" value="UniProtKB-KW"/>
</dbReference>
<evidence type="ECO:0000256" key="7">
    <source>
        <dbReference type="ARBA" id="ARBA00023242"/>
    </source>
</evidence>
<evidence type="ECO:0000256" key="1">
    <source>
        <dbReference type="ARBA" id="ARBA00001968"/>
    </source>
</evidence>
<comment type="subcellular location">
    <subcellularLocation>
        <location evidence="2">Nucleus</location>
    </subcellularLocation>
</comment>
<reference evidence="9" key="1">
    <citation type="submission" date="2022-03" db="EMBL/GenBank/DDBJ databases">
        <authorList>
            <person name="Lindestad O."/>
        </authorList>
    </citation>
    <scope>NUCLEOTIDE SEQUENCE</scope>
</reference>
<accession>A0A8S4R1F3</accession>
<gene>
    <name evidence="9" type="primary">jg21303</name>
    <name evidence="9" type="ORF">PAEG_LOCUS7316</name>
</gene>
<dbReference type="GO" id="GO:0004518">
    <property type="term" value="F:nuclease activity"/>
    <property type="evidence" value="ECO:0007669"/>
    <property type="project" value="UniProtKB-KW"/>
</dbReference>
<organism evidence="9 10">
    <name type="scientific">Pararge aegeria aegeria</name>
    <dbReference type="NCBI Taxonomy" id="348720"/>
    <lineage>
        <taxon>Eukaryota</taxon>
        <taxon>Metazoa</taxon>
        <taxon>Ecdysozoa</taxon>
        <taxon>Arthropoda</taxon>
        <taxon>Hexapoda</taxon>
        <taxon>Insecta</taxon>
        <taxon>Pterygota</taxon>
        <taxon>Neoptera</taxon>
        <taxon>Endopterygota</taxon>
        <taxon>Lepidoptera</taxon>
        <taxon>Glossata</taxon>
        <taxon>Ditrysia</taxon>
        <taxon>Papilionoidea</taxon>
        <taxon>Nymphalidae</taxon>
        <taxon>Satyrinae</taxon>
        <taxon>Satyrini</taxon>
        <taxon>Parargina</taxon>
        <taxon>Pararge</taxon>
    </lineage>
</organism>
<comment type="similarity">
    <text evidence="3">Belongs to the HARBI1 family.</text>
</comment>
<dbReference type="Proteomes" id="UP000838756">
    <property type="component" value="Unassembled WGS sequence"/>
</dbReference>
<dbReference type="InterPro" id="IPR045249">
    <property type="entry name" value="HARBI1-like"/>
</dbReference>
<evidence type="ECO:0000256" key="5">
    <source>
        <dbReference type="ARBA" id="ARBA00022723"/>
    </source>
</evidence>
<keyword evidence="10" id="KW-1185">Reference proteome</keyword>
<evidence type="ECO:0000259" key="8">
    <source>
        <dbReference type="Pfam" id="PF13359"/>
    </source>
</evidence>